<keyword evidence="2 3" id="KW-0802">TPR repeat</keyword>
<keyword evidence="1" id="KW-0677">Repeat</keyword>
<feature type="repeat" description="TPR" evidence="3">
    <location>
        <begin position="459"/>
        <end position="492"/>
    </location>
</feature>
<dbReference type="Proteomes" id="UP000682733">
    <property type="component" value="Unassembled WGS sequence"/>
</dbReference>
<dbReference type="SUPFAM" id="SSF81901">
    <property type="entry name" value="HCP-like"/>
    <property type="match status" value="1"/>
</dbReference>
<reference evidence="5" key="1">
    <citation type="submission" date="2021-02" db="EMBL/GenBank/DDBJ databases">
        <authorList>
            <person name="Nowell W R."/>
        </authorList>
    </citation>
    <scope>NUCLEOTIDE SEQUENCE</scope>
</reference>
<sequence>MVKGVYMNSKILCEKIWQDVKVLSRIDDLLPITIYSRLDAVNNSTATINNSTSDNSLFIWYQLFFQAIIQLQQNEPKKSTTKTTTMDELLNVCKEYYRGNSTERKLIDEFSDDYMASNVLWWWTRETFLSRVFTKSLVTLNIDLLYLYQFLINDMQNQMLKQYQLQFLNNQNTTKQKNINTLDQTYYRGQAVSNEKLTKIKGSVGELLSINNYLPTTKHRSRALNTVKKGLQPTTSQHRVFFEIKVDPSSQRSSSSTIKKPYCDISQLAHPSKDDNEILFSCGTIFRINSIDYDYDNELWIIKLTYYDEKSNSDFSQLFTYMQDELTKYKTKKLSYFVTLGNLSRKICSPSSTNEHTAEKYYKRLLSETSTGDNLTIAECYRGLGLIEYGKNENETALNHFEKALDLLPKSHTDRATLFNSIGLIHSKEAKYDLALTNFKKALEILVKNGNSSSDADIASSYNNIALTHYNKGEVDAELKNYQKALDIRSKILPANHPDIATLYSNIGTAYSDKNDYKQALDNLRLALNIRTKTLPPNHYDIAANYNNIGTVNSRNGEYQIALEYFYKALDIFKLTLPKTHPSIKQTEQNIKIVNDKIR</sequence>
<gene>
    <name evidence="5" type="ORF">OVA965_LOCUS23975</name>
    <name evidence="6" type="ORF">TMI583_LOCUS24694</name>
</gene>
<dbReference type="AlphaFoldDB" id="A0A8S2EE59"/>
<evidence type="ECO:0000256" key="2">
    <source>
        <dbReference type="ARBA" id="ARBA00022803"/>
    </source>
</evidence>
<dbReference type="EMBL" id="CAJNOK010014250">
    <property type="protein sequence ID" value="CAF1200781.1"/>
    <property type="molecule type" value="Genomic_DNA"/>
</dbReference>
<dbReference type="SUPFAM" id="SSF56399">
    <property type="entry name" value="ADP-ribosylation"/>
    <property type="match status" value="1"/>
</dbReference>
<comment type="subunit">
    <text evidence="4">Oligomeric complex composed of two heavy chains and two light chains.</text>
</comment>
<comment type="subcellular location">
    <subcellularLocation>
        <location evidence="4">Cytoplasm</location>
        <location evidence="4">Cytoskeleton</location>
    </subcellularLocation>
</comment>
<organism evidence="5 7">
    <name type="scientific">Didymodactylos carnosus</name>
    <dbReference type="NCBI Taxonomy" id="1234261"/>
    <lineage>
        <taxon>Eukaryota</taxon>
        <taxon>Metazoa</taxon>
        <taxon>Spiralia</taxon>
        <taxon>Gnathifera</taxon>
        <taxon>Rotifera</taxon>
        <taxon>Eurotatoria</taxon>
        <taxon>Bdelloidea</taxon>
        <taxon>Philodinida</taxon>
        <taxon>Philodinidae</taxon>
        <taxon>Didymodactylos</taxon>
    </lineage>
</organism>
<accession>A0A8S2EE59</accession>
<dbReference type="GO" id="GO:0005871">
    <property type="term" value="C:kinesin complex"/>
    <property type="evidence" value="ECO:0007669"/>
    <property type="project" value="UniProtKB-UniRule"/>
</dbReference>
<name>A0A8S2EE59_9BILA</name>
<evidence type="ECO:0000256" key="3">
    <source>
        <dbReference type="PROSITE-ProRule" id="PRU00339"/>
    </source>
</evidence>
<evidence type="ECO:0000256" key="4">
    <source>
        <dbReference type="RuleBase" id="RU367020"/>
    </source>
</evidence>
<dbReference type="EMBL" id="CAJOBA010035782">
    <property type="protein sequence ID" value="CAF4010699.1"/>
    <property type="molecule type" value="Genomic_DNA"/>
</dbReference>
<dbReference type="Gene3D" id="3.90.176.10">
    <property type="entry name" value="Toxin ADP-ribosyltransferase, Chain A, domain 1"/>
    <property type="match status" value="1"/>
</dbReference>
<feature type="repeat" description="TPR" evidence="3">
    <location>
        <begin position="543"/>
        <end position="576"/>
    </location>
</feature>
<comment type="caution">
    <text evidence="5">The sequence shown here is derived from an EMBL/GenBank/DDBJ whole genome shotgun (WGS) entry which is preliminary data.</text>
</comment>
<dbReference type="SMART" id="SM00028">
    <property type="entry name" value="TPR"/>
    <property type="match status" value="5"/>
</dbReference>
<evidence type="ECO:0000313" key="6">
    <source>
        <dbReference type="EMBL" id="CAF4010699.1"/>
    </source>
</evidence>
<feature type="repeat" description="TPR" evidence="3">
    <location>
        <begin position="416"/>
        <end position="449"/>
    </location>
</feature>
<feature type="repeat" description="TPR" evidence="3">
    <location>
        <begin position="501"/>
        <end position="534"/>
    </location>
</feature>
<dbReference type="InterPro" id="IPR019734">
    <property type="entry name" value="TPR_rpt"/>
</dbReference>
<evidence type="ECO:0000313" key="5">
    <source>
        <dbReference type="EMBL" id="CAF1200781.1"/>
    </source>
</evidence>
<evidence type="ECO:0000313" key="7">
    <source>
        <dbReference type="Proteomes" id="UP000677228"/>
    </source>
</evidence>
<dbReference type="Proteomes" id="UP000677228">
    <property type="component" value="Unassembled WGS sequence"/>
</dbReference>
<comment type="similarity">
    <text evidence="4">Belongs to the kinesin light chain family.</text>
</comment>
<evidence type="ECO:0000256" key="1">
    <source>
        <dbReference type="ARBA" id="ARBA00022737"/>
    </source>
</evidence>
<feature type="repeat" description="TPR" evidence="3">
    <location>
        <begin position="378"/>
        <end position="411"/>
    </location>
</feature>
<keyword evidence="4" id="KW-0206">Cytoskeleton</keyword>
<proteinExistence type="inferred from homology"/>
<dbReference type="GO" id="GO:0005874">
    <property type="term" value="C:microtubule"/>
    <property type="evidence" value="ECO:0007669"/>
    <property type="project" value="UniProtKB-UniRule"/>
</dbReference>
<keyword evidence="4" id="KW-0963">Cytoplasm</keyword>
<dbReference type="InterPro" id="IPR011990">
    <property type="entry name" value="TPR-like_helical_dom_sf"/>
</dbReference>
<dbReference type="PANTHER" id="PTHR45641">
    <property type="entry name" value="TETRATRICOPEPTIDE REPEAT PROTEIN (AFU_ORTHOLOGUE AFUA_6G03870)"/>
    <property type="match status" value="1"/>
</dbReference>
<dbReference type="Pfam" id="PF13424">
    <property type="entry name" value="TPR_12"/>
    <property type="match status" value="1"/>
</dbReference>
<dbReference type="Gene3D" id="1.25.40.10">
    <property type="entry name" value="Tetratricopeptide repeat domain"/>
    <property type="match status" value="2"/>
</dbReference>
<dbReference type="PRINTS" id="PR00381">
    <property type="entry name" value="KINESINLIGHT"/>
</dbReference>
<keyword evidence="4" id="KW-0505">Motor protein</keyword>
<keyword evidence="4" id="KW-0493">Microtubule</keyword>
<dbReference type="PROSITE" id="PS50005">
    <property type="entry name" value="TPR"/>
    <property type="match status" value="5"/>
</dbReference>
<dbReference type="Pfam" id="PF13374">
    <property type="entry name" value="TPR_10"/>
    <property type="match status" value="1"/>
</dbReference>
<comment type="function">
    <text evidence="4">Kinesin is a microtubule-associated force-producing protein that play a role in organelle transport.</text>
</comment>
<dbReference type="PANTHER" id="PTHR45641:SF1">
    <property type="entry name" value="AAA+ ATPASE DOMAIN-CONTAINING PROTEIN"/>
    <property type="match status" value="1"/>
</dbReference>
<protein>
    <recommendedName>
        <fullName evidence="4">Kinesin light chain</fullName>
    </recommendedName>
</protein>